<proteinExistence type="predicted"/>
<evidence type="ECO:0000313" key="2">
    <source>
        <dbReference type="Proteomes" id="UP000758603"/>
    </source>
</evidence>
<gene>
    <name evidence="1" type="ORF">BKA67DRAFT_61769</name>
</gene>
<comment type="caution">
    <text evidence="1">The sequence shown here is derived from an EMBL/GenBank/DDBJ whole genome shotgun (WGS) entry which is preliminary data.</text>
</comment>
<evidence type="ECO:0000313" key="1">
    <source>
        <dbReference type="EMBL" id="KAH6660673.1"/>
    </source>
</evidence>
<name>A0A9P8UYG1_9PEZI</name>
<dbReference type="EMBL" id="JAGPXC010000001">
    <property type="protein sequence ID" value="KAH6660673.1"/>
    <property type="molecule type" value="Genomic_DNA"/>
</dbReference>
<keyword evidence="2" id="KW-1185">Reference proteome</keyword>
<dbReference type="GeneID" id="70134339"/>
<protein>
    <submittedName>
        <fullName evidence="1">Uncharacterized protein</fullName>
    </submittedName>
</protein>
<dbReference type="AlphaFoldDB" id="A0A9P8UYG1"/>
<reference evidence="1" key="1">
    <citation type="journal article" date="2021" name="Nat. Commun.">
        <title>Genetic determinants of endophytism in the Arabidopsis root mycobiome.</title>
        <authorList>
            <person name="Mesny F."/>
            <person name="Miyauchi S."/>
            <person name="Thiergart T."/>
            <person name="Pickel B."/>
            <person name="Atanasova L."/>
            <person name="Karlsson M."/>
            <person name="Huettel B."/>
            <person name="Barry K.W."/>
            <person name="Haridas S."/>
            <person name="Chen C."/>
            <person name="Bauer D."/>
            <person name="Andreopoulos W."/>
            <person name="Pangilinan J."/>
            <person name="LaButti K."/>
            <person name="Riley R."/>
            <person name="Lipzen A."/>
            <person name="Clum A."/>
            <person name="Drula E."/>
            <person name="Henrissat B."/>
            <person name="Kohler A."/>
            <person name="Grigoriev I.V."/>
            <person name="Martin F.M."/>
            <person name="Hacquard S."/>
        </authorList>
    </citation>
    <scope>NUCLEOTIDE SEQUENCE</scope>
    <source>
        <strain evidence="1">MPI-SDFR-AT-0073</strain>
    </source>
</reference>
<dbReference type="Proteomes" id="UP000758603">
    <property type="component" value="Unassembled WGS sequence"/>
</dbReference>
<sequence length="110" mass="11808">MCFSPTAPILSLCIRSSCQTVPPCCGTSVQRQLKARLGYTTLTVAAFTQNVVLRSAVLTQAAALWGGEFQERRILAFITITSASWPCLSIKPLESLGPGGHLHITGRYGL</sequence>
<dbReference type="RefSeq" id="XP_045964804.1">
    <property type="nucleotide sequence ID" value="XM_046105448.1"/>
</dbReference>
<accession>A0A9P8UYG1</accession>
<organism evidence="1 2">
    <name type="scientific">Truncatella angustata</name>
    <dbReference type="NCBI Taxonomy" id="152316"/>
    <lineage>
        <taxon>Eukaryota</taxon>
        <taxon>Fungi</taxon>
        <taxon>Dikarya</taxon>
        <taxon>Ascomycota</taxon>
        <taxon>Pezizomycotina</taxon>
        <taxon>Sordariomycetes</taxon>
        <taxon>Xylariomycetidae</taxon>
        <taxon>Amphisphaeriales</taxon>
        <taxon>Sporocadaceae</taxon>
        <taxon>Truncatella</taxon>
    </lineage>
</organism>